<keyword evidence="7" id="KW-0342">GTP-binding</keyword>
<evidence type="ECO:0000256" key="10">
    <source>
        <dbReference type="ARBA" id="ARBA00023289"/>
    </source>
</evidence>
<keyword evidence="13" id="KW-1185">Reference proteome</keyword>
<evidence type="ECO:0000256" key="3">
    <source>
        <dbReference type="ARBA" id="ARBA00011984"/>
    </source>
</evidence>
<keyword evidence="10" id="KW-0636">Prenylation</keyword>
<organism evidence="12 13">
    <name type="scientific">Cirrhinus molitorella</name>
    <name type="common">mud carp</name>
    <dbReference type="NCBI Taxonomy" id="172907"/>
    <lineage>
        <taxon>Eukaryota</taxon>
        <taxon>Metazoa</taxon>
        <taxon>Chordata</taxon>
        <taxon>Craniata</taxon>
        <taxon>Vertebrata</taxon>
        <taxon>Euteleostomi</taxon>
        <taxon>Actinopterygii</taxon>
        <taxon>Neopterygii</taxon>
        <taxon>Teleostei</taxon>
        <taxon>Ostariophysi</taxon>
        <taxon>Cypriniformes</taxon>
        <taxon>Cyprinidae</taxon>
        <taxon>Labeoninae</taxon>
        <taxon>Labeonini</taxon>
        <taxon>Cirrhinus</taxon>
    </lineage>
</organism>
<accession>A0AA88P0U2</accession>
<evidence type="ECO:0000256" key="2">
    <source>
        <dbReference type="ARBA" id="ARBA00008344"/>
    </source>
</evidence>
<evidence type="ECO:0000256" key="6">
    <source>
        <dbReference type="ARBA" id="ARBA00022801"/>
    </source>
</evidence>
<dbReference type="FunFam" id="3.40.50.300:FF:000096">
    <property type="entry name" value="KRAS proto-oncogene, GTPase"/>
    <property type="match status" value="1"/>
</dbReference>
<dbReference type="EMBL" id="JAUYZG010000025">
    <property type="protein sequence ID" value="KAK2867454.1"/>
    <property type="molecule type" value="Genomic_DNA"/>
</dbReference>
<dbReference type="SMART" id="SM00173">
    <property type="entry name" value="RAS"/>
    <property type="match status" value="1"/>
</dbReference>
<evidence type="ECO:0000256" key="9">
    <source>
        <dbReference type="ARBA" id="ARBA00023288"/>
    </source>
</evidence>
<dbReference type="InterPro" id="IPR027417">
    <property type="entry name" value="P-loop_NTPase"/>
</dbReference>
<dbReference type="PROSITE" id="PS51420">
    <property type="entry name" value="RHO"/>
    <property type="match status" value="1"/>
</dbReference>
<dbReference type="InterPro" id="IPR020849">
    <property type="entry name" value="Small_GTPase_Ras-type"/>
</dbReference>
<dbReference type="InterPro" id="IPR005225">
    <property type="entry name" value="Small_GTP-bd"/>
</dbReference>
<dbReference type="PROSITE" id="PS51419">
    <property type="entry name" value="RAB"/>
    <property type="match status" value="1"/>
</dbReference>
<dbReference type="PANTHER" id="PTHR24070">
    <property type="entry name" value="RAS, DI-RAS, AND RHEB FAMILY MEMBERS OF SMALL GTPASE SUPERFAMILY"/>
    <property type="match status" value="1"/>
</dbReference>
<dbReference type="Proteomes" id="UP001187343">
    <property type="component" value="Unassembled WGS sequence"/>
</dbReference>
<dbReference type="PRINTS" id="PR00449">
    <property type="entry name" value="RASTRNSFRMNG"/>
</dbReference>
<dbReference type="GO" id="GO:0005525">
    <property type="term" value="F:GTP binding"/>
    <property type="evidence" value="ECO:0007669"/>
    <property type="project" value="UniProtKB-KW"/>
</dbReference>
<keyword evidence="6" id="KW-0378">Hydrolase</keyword>
<protein>
    <recommendedName>
        <fullName evidence="3">small monomeric GTPase</fullName>
        <ecNumber evidence="3">3.6.5.2</ecNumber>
    </recommendedName>
</protein>
<comment type="similarity">
    <text evidence="2">Belongs to the small GTPase superfamily. Ras family.</text>
</comment>
<evidence type="ECO:0000256" key="5">
    <source>
        <dbReference type="ARBA" id="ARBA00022741"/>
    </source>
</evidence>
<proteinExistence type="inferred from homology"/>
<dbReference type="GO" id="GO:0003925">
    <property type="term" value="F:G protein activity"/>
    <property type="evidence" value="ECO:0007669"/>
    <property type="project" value="UniProtKB-EC"/>
</dbReference>
<evidence type="ECO:0000256" key="11">
    <source>
        <dbReference type="ARBA" id="ARBA00048098"/>
    </source>
</evidence>
<keyword evidence="8" id="KW-0472">Membrane</keyword>
<dbReference type="CDD" id="cd04138">
    <property type="entry name" value="H_N_K_Ras_like"/>
    <property type="match status" value="1"/>
</dbReference>
<name>A0AA88P0U2_9TELE</name>
<dbReference type="InterPro" id="IPR001806">
    <property type="entry name" value="Small_GTPase"/>
</dbReference>
<evidence type="ECO:0000256" key="7">
    <source>
        <dbReference type="ARBA" id="ARBA00023134"/>
    </source>
</evidence>
<dbReference type="SMART" id="SM00174">
    <property type="entry name" value="RHO"/>
    <property type="match status" value="1"/>
</dbReference>
<dbReference type="AlphaFoldDB" id="A0AA88P0U2"/>
<gene>
    <name evidence="12" type="ORF">Q8A67_025571</name>
</gene>
<keyword evidence="5" id="KW-0547">Nucleotide-binding</keyword>
<evidence type="ECO:0000256" key="8">
    <source>
        <dbReference type="ARBA" id="ARBA00023136"/>
    </source>
</evidence>
<dbReference type="SMART" id="SM00176">
    <property type="entry name" value="RAN"/>
    <property type="match status" value="1"/>
</dbReference>
<dbReference type="GO" id="GO:0007165">
    <property type="term" value="P:signal transduction"/>
    <property type="evidence" value="ECO:0007669"/>
    <property type="project" value="InterPro"/>
</dbReference>
<dbReference type="GO" id="GO:0005886">
    <property type="term" value="C:plasma membrane"/>
    <property type="evidence" value="ECO:0007669"/>
    <property type="project" value="UniProtKB-SubCell"/>
</dbReference>
<dbReference type="SUPFAM" id="SSF52540">
    <property type="entry name" value="P-loop containing nucleoside triphosphate hydrolases"/>
    <property type="match status" value="1"/>
</dbReference>
<keyword evidence="4" id="KW-1003">Cell membrane</keyword>
<evidence type="ECO:0000256" key="1">
    <source>
        <dbReference type="ARBA" id="ARBA00004342"/>
    </source>
</evidence>
<comment type="subcellular location">
    <subcellularLocation>
        <location evidence="1">Cell membrane</location>
        <topology evidence="1">Lipid-anchor</topology>
        <orientation evidence="1">Cytoplasmic side</orientation>
    </subcellularLocation>
</comment>
<evidence type="ECO:0000313" key="13">
    <source>
        <dbReference type="Proteomes" id="UP001187343"/>
    </source>
</evidence>
<reference evidence="12" key="1">
    <citation type="submission" date="2023-08" db="EMBL/GenBank/DDBJ databases">
        <title>Chromosome-level Genome Assembly of mud carp (Cirrhinus molitorella).</title>
        <authorList>
            <person name="Liu H."/>
        </authorList>
    </citation>
    <scope>NUCLEOTIDE SEQUENCE</scope>
    <source>
        <strain evidence="12">Prfri</strain>
        <tissue evidence="12">Muscle</tissue>
    </source>
</reference>
<sequence>MTEYKLVVVGAGGVGKSALTIQLIQNHFVDEYDPTIEDSYRKQVVIDGETCLLDILDTAGQEEYSAMRDQYMRTGEGFLCVFAINNTKSFEDIHHYREQIKRVKDSEDVPMVLVGNKCDLPSRSVDTKQAQDLARSYGIPFIETSAKTRQGVDDAFYTLVREIRKHKEKMSKEGKKKKKKSKTKFLLCCFVEVMTAGAEFVYVCVCVWVLHRIYVCPRGAGLASASFSCSVRPQMGDSYWFLAGNRRDIQLFITLIRHHQFINPKTGGSDQWLLLLSPSSPFSAMNGKFTLSQMHTNMEAAARQPRVSGMKSLEI</sequence>
<evidence type="ECO:0000256" key="4">
    <source>
        <dbReference type="ARBA" id="ARBA00022475"/>
    </source>
</evidence>
<comment type="catalytic activity">
    <reaction evidence="11">
        <text>GTP + H2O = GDP + phosphate + H(+)</text>
        <dbReference type="Rhea" id="RHEA:19669"/>
        <dbReference type="ChEBI" id="CHEBI:15377"/>
        <dbReference type="ChEBI" id="CHEBI:15378"/>
        <dbReference type="ChEBI" id="CHEBI:37565"/>
        <dbReference type="ChEBI" id="CHEBI:43474"/>
        <dbReference type="ChEBI" id="CHEBI:58189"/>
        <dbReference type="EC" id="3.6.5.2"/>
    </reaction>
</comment>
<evidence type="ECO:0000313" key="12">
    <source>
        <dbReference type="EMBL" id="KAK2867454.1"/>
    </source>
</evidence>
<comment type="caution">
    <text evidence="12">The sequence shown here is derived from an EMBL/GenBank/DDBJ whole genome shotgun (WGS) entry which is preliminary data.</text>
</comment>
<dbReference type="NCBIfam" id="TIGR00231">
    <property type="entry name" value="small_GTP"/>
    <property type="match status" value="1"/>
</dbReference>
<dbReference type="Pfam" id="PF00071">
    <property type="entry name" value="Ras"/>
    <property type="match status" value="1"/>
</dbReference>
<dbReference type="EC" id="3.6.5.2" evidence="3"/>
<keyword evidence="9" id="KW-0449">Lipoprotein</keyword>
<dbReference type="PROSITE" id="PS51421">
    <property type="entry name" value="RAS"/>
    <property type="match status" value="1"/>
</dbReference>
<dbReference type="Gene3D" id="3.40.50.300">
    <property type="entry name" value="P-loop containing nucleotide triphosphate hydrolases"/>
    <property type="match status" value="1"/>
</dbReference>
<dbReference type="SMART" id="SM00175">
    <property type="entry name" value="RAB"/>
    <property type="match status" value="1"/>
</dbReference>